<evidence type="ECO:0000313" key="3">
    <source>
        <dbReference type="EMBL" id="SFG66454.1"/>
    </source>
</evidence>
<dbReference type="GO" id="GO:0043743">
    <property type="term" value="F:LPPG:FO 2-phospho-L-lactate transferase activity"/>
    <property type="evidence" value="ECO:0007669"/>
    <property type="project" value="InterPro"/>
</dbReference>
<dbReference type="STRING" id="185761.SAMN05660282_01559"/>
<keyword evidence="4" id="KW-1185">Reference proteome</keyword>
<dbReference type="InterPro" id="IPR038136">
    <property type="entry name" value="CofD-like_dom_sf"/>
</dbReference>
<dbReference type="NCBIfam" id="TIGR01826">
    <property type="entry name" value="CofD_related"/>
    <property type="match status" value="1"/>
</dbReference>
<dbReference type="SUPFAM" id="SSF142338">
    <property type="entry name" value="CofD-like"/>
    <property type="match status" value="1"/>
</dbReference>
<evidence type="ECO:0000256" key="1">
    <source>
        <dbReference type="ARBA" id="ARBA00022490"/>
    </source>
</evidence>
<sequence>MNQDEPLTPCVHRMTSLGGGHGLYQTLLAARYCCEPRGVTAVVTVADDGGSSGRLRRELGQLPPGDLRMALSALAADDEEGSLWARTLQHRFGGHGALAGHAVGNLLIAGLCDVLGSPQAALDMVAKLTRSYGRVMPVCTEPLDIEADVAGLEHDPRLMRLVRGQVAVATTPGQVRRVRVVPEKPAANPEVLQALRDADLITLGPGSWFSSVIPHLLVPEVVDGLRRTHARKVLVLNLSAEPGETQGFSSERHIHMIRQHAPSLVIDHILVDASSLPSVSERDFIERAAGGLGARVTFRDISQVDEHGRPVPIHDPRKLADALREIMAY</sequence>
<dbReference type="InterPro" id="IPR010119">
    <property type="entry name" value="Gluconeogen_factor"/>
</dbReference>
<evidence type="ECO:0000313" key="4">
    <source>
        <dbReference type="Proteomes" id="UP000199065"/>
    </source>
</evidence>
<dbReference type="Pfam" id="PF01933">
    <property type="entry name" value="CofD"/>
    <property type="match status" value="1"/>
</dbReference>
<organism evidence="3 4">
    <name type="scientific">Corynebacterium spheniscorum</name>
    <dbReference type="NCBI Taxonomy" id="185761"/>
    <lineage>
        <taxon>Bacteria</taxon>
        <taxon>Bacillati</taxon>
        <taxon>Actinomycetota</taxon>
        <taxon>Actinomycetes</taxon>
        <taxon>Mycobacteriales</taxon>
        <taxon>Corynebacteriaceae</taxon>
        <taxon>Corynebacterium</taxon>
    </lineage>
</organism>
<dbReference type="AlphaFoldDB" id="A0A1I2TNG7"/>
<dbReference type="Gene3D" id="3.40.50.10680">
    <property type="entry name" value="CofD-like domains"/>
    <property type="match status" value="1"/>
</dbReference>
<proteinExistence type="inferred from homology"/>
<name>A0A1I2TNG7_9CORY</name>
<dbReference type="CDD" id="cd07187">
    <property type="entry name" value="YvcK_like"/>
    <property type="match status" value="1"/>
</dbReference>
<comment type="function">
    <text evidence="2">Required for morphogenesis under gluconeogenic growth conditions.</text>
</comment>
<reference evidence="3 4" key="1">
    <citation type="submission" date="2016-10" db="EMBL/GenBank/DDBJ databases">
        <authorList>
            <person name="de Groot N.N."/>
        </authorList>
    </citation>
    <scope>NUCLEOTIDE SEQUENCE [LARGE SCALE GENOMIC DNA]</scope>
    <source>
        <strain>J11</strain>
        <strain evidence="4">PG 39</strain>
    </source>
</reference>
<accession>A0A1I2TNG7</accession>
<dbReference type="GO" id="GO:0008360">
    <property type="term" value="P:regulation of cell shape"/>
    <property type="evidence" value="ECO:0007669"/>
    <property type="project" value="UniProtKB-UniRule"/>
</dbReference>
<dbReference type="Proteomes" id="UP000199065">
    <property type="component" value="Unassembled WGS sequence"/>
</dbReference>
<dbReference type="InterPro" id="IPR002882">
    <property type="entry name" value="CofD"/>
</dbReference>
<comment type="similarity">
    <text evidence="2">Belongs to the gluconeogenesis factor family.</text>
</comment>
<gene>
    <name evidence="3" type="ORF">SAMN05660282_01559</name>
</gene>
<dbReference type="HAMAP" id="MF_00973">
    <property type="entry name" value="Gluconeogen_factor"/>
    <property type="match status" value="1"/>
</dbReference>
<keyword evidence="1 2" id="KW-0963">Cytoplasm</keyword>
<protein>
    <recommendedName>
        <fullName evidence="2">Putative gluconeogenesis factor</fullName>
    </recommendedName>
</protein>
<dbReference type="GO" id="GO:0005737">
    <property type="term" value="C:cytoplasm"/>
    <property type="evidence" value="ECO:0007669"/>
    <property type="project" value="UniProtKB-SubCell"/>
</dbReference>
<dbReference type="PANTHER" id="PTHR30135">
    <property type="entry name" value="UNCHARACTERIZED PROTEIN YVCK-RELATED"/>
    <property type="match status" value="1"/>
</dbReference>
<dbReference type="EMBL" id="FOPJ01000009">
    <property type="protein sequence ID" value="SFG66454.1"/>
    <property type="molecule type" value="Genomic_DNA"/>
</dbReference>
<dbReference type="PANTHER" id="PTHR30135:SF3">
    <property type="entry name" value="GLUCONEOGENESIS FACTOR-RELATED"/>
    <property type="match status" value="1"/>
</dbReference>
<dbReference type="RefSeq" id="WP_280513521.1">
    <property type="nucleotide sequence ID" value="NZ_FOPJ01000009.1"/>
</dbReference>
<comment type="subcellular location">
    <subcellularLocation>
        <location evidence="2">Cytoplasm</location>
    </subcellularLocation>
</comment>
<evidence type="ECO:0000256" key="2">
    <source>
        <dbReference type="HAMAP-Rule" id="MF_00973"/>
    </source>
</evidence>